<dbReference type="Proteomes" id="UP000030647">
    <property type="component" value="Unassembled WGS sequence"/>
</dbReference>
<name>U4TUD5_9LACO</name>
<accession>U4TUD5</accession>
<evidence type="ECO:0000313" key="3">
    <source>
        <dbReference type="Proteomes" id="UP000030647"/>
    </source>
</evidence>
<organism evidence="2 3">
    <name type="scientific">Schleiferilactobacillus shenzhenensis LY-73</name>
    <dbReference type="NCBI Taxonomy" id="1231336"/>
    <lineage>
        <taxon>Bacteria</taxon>
        <taxon>Bacillati</taxon>
        <taxon>Bacillota</taxon>
        <taxon>Bacilli</taxon>
        <taxon>Lactobacillales</taxon>
        <taxon>Lactobacillaceae</taxon>
        <taxon>Schleiferilactobacillus</taxon>
    </lineage>
</organism>
<dbReference type="RefSeq" id="WP_022529162.1">
    <property type="nucleotide sequence ID" value="NZ_KI271586.1"/>
</dbReference>
<evidence type="ECO:0000256" key="1">
    <source>
        <dbReference type="SAM" id="MobiDB-lite"/>
    </source>
</evidence>
<proteinExistence type="predicted"/>
<dbReference type="AlphaFoldDB" id="U4TUD5"/>
<dbReference type="EMBL" id="KI271586">
    <property type="protein sequence ID" value="ERL65488.1"/>
    <property type="molecule type" value="Genomic_DNA"/>
</dbReference>
<keyword evidence="3" id="KW-1185">Reference proteome</keyword>
<dbReference type="HOGENOM" id="CLU_2585345_0_0_9"/>
<reference evidence="3" key="1">
    <citation type="journal article" date="2013" name="Genome Announc.">
        <title>Whole-Genome Sequencing of Lactobacillus shenzhenensis Strain LY-73T.</title>
        <authorList>
            <person name="Lin Z."/>
            <person name="Liu Z."/>
            <person name="Yang R."/>
            <person name="Zou Y."/>
            <person name="Wan D."/>
            <person name="Chen J."/>
            <person name="Guo M."/>
            <person name="Zhao J."/>
            <person name="Fang C."/>
            <person name="Yang R."/>
            <person name="Liu F."/>
        </authorList>
    </citation>
    <scope>NUCLEOTIDE SEQUENCE [LARGE SCALE GENOMIC DNA]</scope>
    <source>
        <strain evidence="3">LY-73</strain>
    </source>
</reference>
<evidence type="ECO:0000313" key="2">
    <source>
        <dbReference type="EMBL" id="ERL65488.1"/>
    </source>
</evidence>
<sequence>MTDPVFFNPGGQNAPMAPYYQYSPYHNPWIMQTQDLANTQLVVYIQPDGKLKFVFAAIHPETTDESQSSTQQTADQAATM</sequence>
<gene>
    <name evidence="2" type="ORF">L248_2561</name>
</gene>
<dbReference type="OrthoDB" id="2306427at2"/>
<feature type="region of interest" description="Disordered" evidence="1">
    <location>
        <begin position="61"/>
        <end position="80"/>
    </location>
</feature>
<dbReference type="eggNOG" id="ENOG5030BBG">
    <property type="taxonomic scope" value="Bacteria"/>
</dbReference>
<protein>
    <submittedName>
        <fullName evidence="2">Uncharacterized protein</fullName>
    </submittedName>
</protein>
<feature type="compositionally biased region" description="Low complexity" evidence="1">
    <location>
        <begin position="65"/>
        <end position="80"/>
    </location>
</feature>